<protein>
    <recommendedName>
        <fullName evidence="3 12">Thymidylate kinase</fullName>
        <ecNumber evidence="2 12">2.7.4.9</ecNumber>
    </recommendedName>
    <alternativeName>
        <fullName evidence="9 12">dTMP kinase</fullName>
    </alternativeName>
</protein>
<dbReference type="Pfam" id="PF02223">
    <property type="entry name" value="Thymidylate_kin"/>
    <property type="match status" value="1"/>
</dbReference>
<dbReference type="FunFam" id="3.40.50.300:FF:000225">
    <property type="entry name" value="Thymidylate kinase"/>
    <property type="match status" value="1"/>
</dbReference>
<evidence type="ECO:0000256" key="4">
    <source>
        <dbReference type="ARBA" id="ARBA00022679"/>
    </source>
</evidence>
<evidence type="ECO:0000256" key="11">
    <source>
        <dbReference type="ARBA" id="ARBA00057735"/>
    </source>
</evidence>
<dbReference type="Proteomes" id="UP000192418">
    <property type="component" value="Unassembled WGS sequence"/>
</dbReference>
<dbReference type="Gene3D" id="3.40.50.300">
    <property type="entry name" value="P-loop containing nucleotide triphosphate hydrolases"/>
    <property type="match status" value="1"/>
</dbReference>
<dbReference type="InterPro" id="IPR018094">
    <property type="entry name" value="Thymidylate_kinase"/>
</dbReference>
<feature type="domain" description="Thymidylate kinase-like" evidence="13">
    <location>
        <begin position="12"/>
        <end position="207"/>
    </location>
</feature>
<evidence type="ECO:0000256" key="2">
    <source>
        <dbReference type="ARBA" id="ARBA00012980"/>
    </source>
</evidence>
<evidence type="ECO:0000256" key="1">
    <source>
        <dbReference type="ARBA" id="ARBA00009776"/>
    </source>
</evidence>
<dbReference type="CDD" id="cd01672">
    <property type="entry name" value="TMPK"/>
    <property type="match status" value="1"/>
</dbReference>
<dbReference type="GO" id="GO:0004798">
    <property type="term" value="F:dTMP kinase activity"/>
    <property type="evidence" value="ECO:0007669"/>
    <property type="project" value="UniProtKB-UniRule"/>
</dbReference>
<organism evidence="14 15">
    <name type="scientific">Desulfocicer vacuolatum DSM 3385</name>
    <dbReference type="NCBI Taxonomy" id="1121400"/>
    <lineage>
        <taxon>Bacteria</taxon>
        <taxon>Pseudomonadati</taxon>
        <taxon>Thermodesulfobacteriota</taxon>
        <taxon>Desulfobacteria</taxon>
        <taxon>Desulfobacterales</taxon>
        <taxon>Desulfobacteraceae</taxon>
        <taxon>Desulfocicer</taxon>
    </lineage>
</organism>
<evidence type="ECO:0000256" key="9">
    <source>
        <dbReference type="ARBA" id="ARBA00029962"/>
    </source>
</evidence>
<accession>A0A1W2BSN8</accession>
<dbReference type="GO" id="GO:0006233">
    <property type="term" value="P:dTDP biosynthetic process"/>
    <property type="evidence" value="ECO:0007669"/>
    <property type="project" value="InterPro"/>
</dbReference>
<dbReference type="STRING" id="1121400.SAMN02746065_109101"/>
<keyword evidence="4 12" id="KW-0808">Transferase</keyword>
<keyword evidence="6 12" id="KW-0547">Nucleotide-binding</keyword>
<evidence type="ECO:0000313" key="14">
    <source>
        <dbReference type="EMBL" id="SMC75990.1"/>
    </source>
</evidence>
<dbReference type="SUPFAM" id="SSF52540">
    <property type="entry name" value="P-loop containing nucleoside triphosphate hydrolases"/>
    <property type="match status" value="1"/>
</dbReference>
<reference evidence="14 15" key="1">
    <citation type="submission" date="2017-04" db="EMBL/GenBank/DDBJ databases">
        <authorList>
            <person name="Afonso C.L."/>
            <person name="Miller P.J."/>
            <person name="Scott M.A."/>
            <person name="Spackman E."/>
            <person name="Goraichik I."/>
            <person name="Dimitrov K.M."/>
            <person name="Suarez D.L."/>
            <person name="Swayne D.E."/>
        </authorList>
    </citation>
    <scope>NUCLEOTIDE SEQUENCE [LARGE SCALE GENOMIC DNA]</scope>
    <source>
        <strain evidence="14 15">DSM 3385</strain>
    </source>
</reference>
<dbReference type="EMBL" id="FWXY01000009">
    <property type="protein sequence ID" value="SMC75990.1"/>
    <property type="molecule type" value="Genomic_DNA"/>
</dbReference>
<keyword evidence="15" id="KW-1185">Reference proteome</keyword>
<evidence type="ECO:0000256" key="10">
    <source>
        <dbReference type="ARBA" id="ARBA00048743"/>
    </source>
</evidence>
<dbReference type="AlphaFoldDB" id="A0A1W2BSN8"/>
<proteinExistence type="inferred from homology"/>
<feature type="binding site" evidence="12">
    <location>
        <begin position="14"/>
        <end position="21"/>
    </location>
    <ligand>
        <name>ATP</name>
        <dbReference type="ChEBI" id="CHEBI:30616"/>
    </ligand>
</feature>
<evidence type="ECO:0000313" key="15">
    <source>
        <dbReference type="Proteomes" id="UP000192418"/>
    </source>
</evidence>
<keyword evidence="5 12" id="KW-0545">Nucleotide biosynthesis</keyword>
<evidence type="ECO:0000256" key="7">
    <source>
        <dbReference type="ARBA" id="ARBA00022777"/>
    </source>
</evidence>
<dbReference type="PANTHER" id="PTHR10344:SF4">
    <property type="entry name" value="UMP-CMP KINASE 2, MITOCHONDRIAL"/>
    <property type="match status" value="1"/>
</dbReference>
<comment type="similarity">
    <text evidence="1 12">Belongs to the thymidylate kinase family.</text>
</comment>
<dbReference type="GO" id="GO:0006227">
    <property type="term" value="P:dUDP biosynthetic process"/>
    <property type="evidence" value="ECO:0007669"/>
    <property type="project" value="TreeGrafter"/>
</dbReference>
<dbReference type="InterPro" id="IPR027417">
    <property type="entry name" value="P-loop_NTPase"/>
</dbReference>
<dbReference type="NCBIfam" id="TIGR00041">
    <property type="entry name" value="DTMP_kinase"/>
    <property type="match status" value="1"/>
</dbReference>
<name>A0A1W2BSN8_9BACT</name>
<dbReference type="PANTHER" id="PTHR10344">
    <property type="entry name" value="THYMIDYLATE KINASE"/>
    <property type="match status" value="1"/>
</dbReference>
<evidence type="ECO:0000259" key="13">
    <source>
        <dbReference type="Pfam" id="PF02223"/>
    </source>
</evidence>
<dbReference type="GO" id="GO:0005829">
    <property type="term" value="C:cytosol"/>
    <property type="evidence" value="ECO:0007669"/>
    <property type="project" value="TreeGrafter"/>
</dbReference>
<comment type="catalytic activity">
    <reaction evidence="10 12">
        <text>dTMP + ATP = dTDP + ADP</text>
        <dbReference type="Rhea" id="RHEA:13517"/>
        <dbReference type="ChEBI" id="CHEBI:30616"/>
        <dbReference type="ChEBI" id="CHEBI:58369"/>
        <dbReference type="ChEBI" id="CHEBI:63528"/>
        <dbReference type="ChEBI" id="CHEBI:456216"/>
        <dbReference type="EC" id="2.7.4.9"/>
    </reaction>
</comment>
<dbReference type="EC" id="2.7.4.9" evidence="2 12"/>
<dbReference type="InterPro" id="IPR039430">
    <property type="entry name" value="Thymidylate_kin-like_dom"/>
</dbReference>
<dbReference type="GO" id="GO:0006235">
    <property type="term" value="P:dTTP biosynthetic process"/>
    <property type="evidence" value="ECO:0007669"/>
    <property type="project" value="UniProtKB-UniRule"/>
</dbReference>
<gene>
    <name evidence="12" type="primary">tmk</name>
    <name evidence="14" type="ORF">SAMN02746065_109101</name>
</gene>
<evidence type="ECO:0000256" key="5">
    <source>
        <dbReference type="ARBA" id="ARBA00022727"/>
    </source>
</evidence>
<dbReference type="GO" id="GO:0005524">
    <property type="term" value="F:ATP binding"/>
    <property type="evidence" value="ECO:0007669"/>
    <property type="project" value="UniProtKB-UniRule"/>
</dbReference>
<sequence length="220" mass="23998">MTREEVSMFITLEGIEGSGKTTQITAIKKYLEAAGHGVVVTREPGATAIGQRIRSIVLDPENHDISPLCELLLYGADRAQHLAQVVVPALDAGKIVLCDRFADATRVYQGVARGLDMALIDAIHGMVVGPLTPDLTILFDLEPETGLSRTFKALENGQRESQESRFEKEALAFHAAVRSGYLALAQKEKQRFFVVDASLQPDEVFIQIKQGLATCLGIHI</sequence>
<keyword evidence="8 12" id="KW-0067">ATP-binding</keyword>
<keyword evidence="7 12" id="KW-0418">Kinase</keyword>
<dbReference type="HAMAP" id="MF_00165">
    <property type="entry name" value="Thymidylate_kinase"/>
    <property type="match status" value="1"/>
</dbReference>
<evidence type="ECO:0000256" key="6">
    <source>
        <dbReference type="ARBA" id="ARBA00022741"/>
    </source>
</evidence>
<evidence type="ECO:0000256" key="3">
    <source>
        <dbReference type="ARBA" id="ARBA00017144"/>
    </source>
</evidence>
<comment type="function">
    <text evidence="11 12">Phosphorylation of dTMP to form dTDP in both de novo and salvage pathways of dTTP synthesis.</text>
</comment>
<evidence type="ECO:0000256" key="8">
    <source>
        <dbReference type="ARBA" id="ARBA00022840"/>
    </source>
</evidence>
<evidence type="ECO:0000256" key="12">
    <source>
        <dbReference type="HAMAP-Rule" id="MF_00165"/>
    </source>
</evidence>